<dbReference type="Gene3D" id="3.10.180.10">
    <property type="entry name" value="2,3-Dihydroxybiphenyl 1,2-Dioxygenase, domain 1"/>
    <property type="match status" value="1"/>
</dbReference>
<comment type="caution">
    <text evidence="1">The sequence shown here is derived from an EMBL/GenBank/DDBJ whole genome shotgun (WGS) entry which is preliminary data.</text>
</comment>
<dbReference type="Proteomes" id="UP000654670">
    <property type="component" value="Unassembled WGS sequence"/>
</dbReference>
<keyword evidence="2" id="KW-1185">Reference proteome</keyword>
<dbReference type="RefSeq" id="WP_268239311.1">
    <property type="nucleotide sequence ID" value="NZ_BMOK01000004.1"/>
</dbReference>
<protein>
    <recommendedName>
        <fullName evidence="3">Glyoxalase</fullName>
    </recommendedName>
</protein>
<gene>
    <name evidence="1" type="ORF">GCM10007968_11260</name>
</gene>
<organism evidence="1 2">
    <name type="scientific">Sporolactobacillus putidus</name>
    <dbReference type="NCBI Taxonomy" id="492735"/>
    <lineage>
        <taxon>Bacteria</taxon>
        <taxon>Bacillati</taxon>
        <taxon>Bacillota</taxon>
        <taxon>Bacilli</taxon>
        <taxon>Bacillales</taxon>
        <taxon>Sporolactobacillaceae</taxon>
        <taxon>Sporolactobacillus</taxon>
    </lineage>
</organism>
<proteinExistence type="predicted"/>
<evidence type="ECO:0000313" key="2">
    <source>
        <dbReference type="Proteomes" id="UP000654670"/>
    </source>
</evidence>
<accession>A0A917W0W8</accession>
<reference evidence="1" key="1">
    <citation type="journal article" date="2014" name="Int. J. Syst. Evol. Microbiol.">
        <title>Complete genome sequence of Corynebacterium casei LMG S-19264T (=DSM 44701T), isolated from a smear-ripened cheese.</title>
        <authorList>
            <consortium name="US DOE Joint Genome Institute (JGI-PGF)"/>
            <person name="Walter F."/>
            <person name="Albersmeier A."/>
            <person name="Kalinowski J."/>
            <person name="Ruckert C."/>
        </authorList>
    </citation>
    <scope>NUCLEOTIDE SEQUENCE</scope>
    <source>
        <strain evidence="1">JCM 15325</strain>
    </source>
</reference>
<dbReference type="EMBL" id="BMOK01000004">
    <property type="protein sequence ID" value="GGL48852.1"/>
    <property type="molecule type" value="Genomic_DNA"/>
</dbReference>
<name>A0A917W0W8_9BACL</name>
<dbReference type="AlphaFoldDB" id="A0A917W0W8"/>
<dbReference type="InterPro" id="IPR029068">
    <property type="entry name" value="Glyas_Bleomycin-R_OHBP_Dase"/>
</dbReference>
<sequence length="42" mass="5077">MKVLGTLIRVFIERDAMDKTIKFYEKLYQTTCTERGYNDAWK</sequence>
<evidence type="ECO:0008006" key="3">
    <source>
        <dbReference type="Google" id="ProtNLM"/>
    </source>
</evidence>
<reference evidence="1" key="2">
    <citation type="submission" date="2020-09" db="EMBL/GenBank/DDBJ databases">
        <authorList>
            <person name="Sun Q."/>
            <person name="Ohkuma M."/>
        </authorList>
    </citation>
    <scope>NUCLEOTIDE SEQUENCE</scope>
    <source>
        <strain evidence="1">JCM 15325</strain>
    </source>
</reference>
<evidence type="ECO:0000313" key="1">
    <source>
        <dbReference type="EMBL" id="GGL48852.1"/>
    </source>
</evidence>